<accession>A0ACD4NLE2</accession>
<protein>
    <submittedName>
        <fullName evidence="1">3'(2'),5'-bisphosphate nucleotidase CysQ</fullName>
        <ecNumber evidence="1">3.1.3.7</ecNumber>
    </submittedName>
</protein>
<name>A0ACD4NLE2_9HYPH</name>
<keyword evidence="1" id="KW-0378">Hydrolase</keyword>
<keyword evidence="2" id="KW-1185">Reference proteome</keyword>
<proteinExistence type="predicted"/>
<evidence type="ECO:0000313" key="1">
    <source>
        <dbReference type="EMBL" id="WAJ27656.1"/>
    </source>
</evidence>
<evidence type="ECO:0000313" key="2">
    <source>
        <dbReference type="Proteomes" id="UP001163223"/>
    </source>
</evidence>
<dbReference type="EMBL" id="CP113520">
    <property type="protein sequence ID" value="WAJ27656.1"/>
    <property type="molecule type" value="Genomic_DNA"/>
</dbReference>
<gene>
    <name evidence="1" type="primary">cysQ</name>
    <name evidence="1" type="ORF">OXU80_22895</name>
</gene>
<sequence length="270" mass="28022">MIDLSDLVDAALLGGREVMRVYAGGFETRRKADDTPVTEADHASERVVVAALARIAPGVPVVAEEAASEGRVPDHAERFILLDPLDGTREFCQRSGEFTVNIGLVENGVPVAGVILAPALGLLYAGRLGKGAFRAAVDADGVAGAPEPIATRRAPSALVVAASRSHGVEAASAFAARLPVERFVQRGSSLKYGLVAEGAADLYPRFGRTMEWDTAAGEAILVAAGGGVLRLDGSPLGYGKRGRADAIDFANPDFLAYGDPALVARLFEAG</sequence>
<reference evidence="1" key="1">
    <citation type="submission" date="2022-11" db="EMBL/GenBank/DDBJ databases">
        <title>beta-Carotene-producing bacterium, Jeongeuplla avenae sp. nov., alleviates the salt stress of Arabidopsis seedlings.</title>
        <authorList>
            <person name="Jiang L."/>
            <person name="Lee J."/>
        </authorList>
    </citation>
    <scope>NUCLEOTIDE SEQUENCE</scope>
    <source>
        <strain evidence="1">DY_R2A_6</strain>
    </source>
</reference>
<dbReference type="Proteomes" id="UP001163223">
    <property type="component" value="Chromosome"/>
</dbReference>
<organism evidence="1 2">
    <name type="scientific">Antarcticirhabdus aurantiaca</name>
    <dbReference type="NCBI Taxonomy" id="2606717"/>
    <lineage>
        <taxon>Bacteria</taxon>
        <taxon>Pseudomonadati</taxon>
        <taxon>Pseudomonadota</taxon>
        <taxon>Alphaproteobacteria</taxon>
        <taxon>Hyphomicrobiales</taxon>
        <taxon>Aurantimonadaceae</taxon>
        <taxon>Antarcticirhabdus</taxon>
    </lineage>
</organism>
<dbReference type="EC" id="3.1.3.7" evidence="1"/>